<keyword evidence="1" id="KW-0812">Transmembrane</keyword>
<feature type="transmembrane region" description="Helical" evidence="1">
    <location>
        <begin position="170"/>
        <end position="192"/>
    </location>
</feature>
<feature type="domain" description="Inner membrane protein YejM N-terminal" evidence="2">
    <location>
        <begin position="4"/>
        <end position="254"/>
    </location>
</feature>
<keyword evidence="4" id="KW-1185">Reference proteome</keyword>
<name>A0AA94EFL5_9GAMM</name>
<feature type="transmembrane region" description="Helical" evidence="1">
    <location>
        <begin position="127"/>
        <end position="150"/>
    </location>
</feature>
<feature type="transmembrane region" description="Helical" evidence="1">
    <location>
        <begin position="56"/>
        <end position="80"/>
    </location>
</feature>
<evidence type="ECO:0000313" key="4">
    <source>
        <dbReference type="Proteomes" id="UP000286680"/>
    </source>
</evidence>
<proteinExistence type="predicted"/>
<keyword evidence="1" id="KW-1133">Transmembrane helix</keyword>
<gene>
    <name evidence="3" type="ORF">CWE23_00625</name>
</gene>
<sequence>MGKHQRRDKIARLISWGHWFTFINILLCLALGALYIETSPTSPSALATLYGILNWVGHFAFLPFVFFIILIFPLCLLVPYSRILRGWSALIGSLGIVALAADLLFYRQYGYHLNSYSLAQMAKDAETVFAGASFLIILGVLLGFLVLLGFELLIANYTWKHLQDLQRRRIGAPATSVFVFCFFASHLIHVWADAELYEPITQQDDMFPLSYPTTAKTLMAKHGFIDVESYQAQQQMLMAANNIKLRYPQNDLLCTKQNTDQAITVFVFDRLSAEQQVRLTELAGAAQLQPVKARLLGHPSREGGLFQFLYGLPDFYQDTIEQQNIAPAYLKPLDDFGVQVNWLASEHWGNELTLTRYSEQWLTEPLGSFAPKARNQINVVFLSADDLAALPGLLERSARHKIMVTALAPAGSESLLGQEQFMPKNMAVPLFERGFDIPAQPIAGLMDIMPTVLGDLMSCAGGTKNFSNGENLTADGERWPLIETYSPYIVIYDANEITILDNTGQFSVYDFDSFELKKGAEPPVPVLIDALKDLKRFSRDDRSSNDGQ</sequence>
<dbReference type="Proteomes" id="UP000286680">
    <property type="component" value="Unassembled WGS sequence"/>
</dbReference>
<comment type="caution">
    <text evidence="3">The sequence shown here is derived from an EMBL/GenBank/DDBJ whole genome shotgun (WGS) entry which is preliminary data.</text>
</comment>
<dbReference type="RefSeq" id="WP_126819116.1">
    <property type="nucleotide sequence ID" value="NZ_PIPS01000001.1"/>
</dbReference>
<evidence type="ECO:0000313" key="3">
    <source>
        <dbReference type="EMBL" id="RUO44576.1"/>
    </source>
</evidence>
<feature type="transmembrane region" description="Helical" evidence="1">
    <location>
        <begin position="16"/>
        <end position="36"/>
    </location>
</feature>
<feature type="transmembrane region" description="Helical" evidence="1">
    <location>
        <begin position="87"/>
        <end position="107"/>
    </location>
</feature>
<protein>
    <submittedName>
        <fullName evidence="3">Alkaline phosphatase</fullName>
    </submittedName>
</protein>
<evidence type="ECO:0000256" key="1">
    <source>
        <dbReference type="SAM" id="Phobius"/>
    </source>
</evidence>
<accession>A0AA94EFL5</accession>
<reference evidence="4" key="1">
    <citation type="journal article" date="2018" name="Front. Microbiol.">
        <title>Genome-Based Analysis Reveals the Taxonomy and Diversity of the Family Idiomarinaceae.</title>
        <authorList>
            <person name="Liu Y."/>
            <person name="Lai Q."/>
            <person name="Shao Z."/>
        </authorList>
    </citation>
    <scope>NUCLEOTIDE SEQUENCE [LARGE SCALE GENOMIC DNA]</scope>
    <source>
        <strain evidence="4">SN-14</strain>
    </source>
</reference>
<dbReference type="InterPro" id="IPR024588">
    <property type="entry name" value="YejM_N"/>
</dbReference>
<dbReference type="Pfam" id="PF11893">
    <property type="entry name" value="DUF3413"/>
    <property type="match status" value="1"/>
</dbReference>
<dbReference type="InterPro" id="IPR012159">
    <property type="entry name" value="YejM-like"/>
</dbReference>
<dbReference type="AlphaFoldDB" id="A0AA94EFL5"/>
<organism evidence="3 4">
    <name type="scientific">Idiomarina aquatica</name>
    <dbReference type="NCBI Taxonomy" id="1327752"/>
    <lineage>
        <taxon>Bacteria</taxon>
        <taxon>Pseudomonadati</taxon>
        <taxon>Pseudomonadota</taxon>
        <taxon>Gammaproteobacteria</taxon>
        <taxon>Alteromonadales</taxon>
        <taxon>Idiomarinaceae</taxon>
        <taxon>Idiomarina</taxon>
    </lineage>
</organism>
<dbReference type="EMBL" id="PIPS01000001">
    <property type="protein sequence ID" value="RUO44576.1"/>
    <property type="molecule type" value="Genomic_DNA"/>
</dbReference>
<dbReference type="PIRSF" id="PIRSF004950">
    <property type="entry name" value="Mmb_sulf_HI0842"/>
    <property type="match status" value="1"/>
</dbReference>
<evidence type="ECO:0000259" key="2">
    <source>
        <dbReference type="Pfam" id="PF11893"/>
    </source>
</evidence>
<keyword evidence="1" id="KW-0472">Membrane</keyword>